<feature type="transmembrane region" description="Helical" evidence="1">
    <location>
        <begin position="37"/>
        <end position="54"/>
    </location>
</feature>
<reference evidence="2" key="1">
    <citation type="submission" date="2014-09" db="EMBL/GenBank/DDBJ databases">
        <authorList>
            <person name="Magalhaes I.L.F."/>
            <person name="Oliveira U."/>
            <person name="Santos F.R."/>
            <person name="Vidigal T.H.D.A."/>
            <person name="Brescovit A.D."/>
            <person name="Santos A.J."/>
        </authorList>
    </citation>
    <scope>NUCLEOTIDE SEQUENCE</scope>
    <source>
        <tissue evidence="2">Shoot tissue taken approximately 20 cm above the soil surface</tissue>
    </source>
</reference>
<feature type="transmembrane region" description="Helical" evidence="1">
    <location>
        <begin position="61"/>
        <end position="82"/>
    </location>
</feature>
<evidence type="ECO:0000313" key="2">
    <source>
        <dbReference type="EMBL" id="JAD17865.1"/>
    </source>
</evidence>
<proteinExistence type="predicted"/>
<name>A0A0A8XYW3_ARUDO</name>
<organism evidence="2">
    <name type="scientific">Arundo donax</name>
    <name type="common">Giant reed</name>
    <name type="synonym">Donax arundinaceus</name>
    <dbReference type="NCBI Taxonomy" id="35708"/>
    <lineage>
        <taxon>Eukaryota</taxon>
        <taxon>Viridiplantae</taxon>
        <taxon>Streptophyta</taxon>
        <taxon>Embryophyta</taxon>
        <taxon>Tracheophyta</taxon>
        <taxon>Spermatophyta</taxon>
        <taxon>Magnoliopsida</taxon>
        <taxon>Liliopsida</taxon>
        <taxon>Poales</taxon>
        <taxon>Poaceae</taxon>
        <taxon>PACMAD clade</taxon>
        <taxon>Arundinoideae</taxon>
        <taxon>Arundineae</taxon>
        <taxon>Arundo</taxon>
    </lineage>
</organism>
<accession>A0A0A8XYW3</accession>
<keyword evidence="1" id="KW-0472">Membrane</keyword>
<sequence>MSCLKFCFCCLFFCYREADMSWSPRWLVEVSLMIDVLHGRPNLIFLFILLSYFYNFRGAFVWRIICAANGLLLLICLLSVFFPSSDDMQS</sequence>
<dbReference type="AlphaFoldDB" id="A0A0A8XYW3"/>
<evidence type="ECO:0000256" key="1">
    <source>
        <dbReference type="SAM" id="Phobius"/>
    </source>
</evidence>
<keyword evidence="1" id="KW-1133">Transmembrane helix</keyword>
<dbReference type="EMBL" id="GBRH01280030">
    <property type="protein sequence ID" value="JAD17865.1"/>
    <property type="molecule type" value="Transcribed_RNA"/>
</dbReference>
<keyword evidence="1" id="KW-0812">Transmembrane</keyword>
<protein>
    <submittedName>
        <fullName evidence="2">Uncharacterized protein</fullName>
    </submittedName>
</protein>
<reference evidence="2" key="2">
    <citation type="journal article" date="2015" name="Data Brief">
        <title>Shoot transcriptome of the giant reed, Arundo donax.</title>
        <authorList>
            <person name="Barrero R.A."/>
            <person name="Guerrero F.D."/>
            <person name="Moolhuijzen P."/>
            <person name="Goolsby J.A."/>
            <person name="Tidwell J."/>
            <person name="Bellgard S.E."/>
            <person name="Bellgard M.I."/>
        </authorList>
    </citation>
    <scope>NUCLEOTIDE SEQUENCE</scope>
    <source>
        <tissue evidence="2">Shoot tissue taken approximately 20 cm above the soil surface</tissue>
    </source>
</reference>